<evidence type="ECO:0000256" key="9">
    <source>
        <dbReference type="SAM" id="Phobius"/>
    </source>
</evidence>
<evidence type="ECO:0000256" key="4">
    <source>
        <dbReference type="ARBA" id="ARBA00022692"/>
    </source>
</evidence>
<dbReference type="PROSITE" id="PS00216">
    <property type="entry name" value="SUGAR_TRANSPORT_1"/>
    <property type="match status" value="1"/>
</dbReference>
<keyword evidence="4 9" id="KW-0812">Transmembrane</keyword>
<evidence type="ECO:0000256" key="7">
    <source>
        <dbReference type="RuleBase" id="RU003346"/>
    </source>
</evidence>
<keyword evidence="6 9" id="KW-0472">Membrane</keyword>
<dbReference type="InterPro" id="IPR005829">
    <property type="entry name" value="Sugar_transporter_CS"/>
</dbReference>
<feature type="transmembrane region" description="Helical" evidence="9">
    <location>
        <begin position="171"/>
        <end position="193"/>
    </location>
</feature>
<feature type="domain" description="Major facilitator superfamily (MFS) profile" evidence="10">
    <location>
        <begin position="45"/>
        <end position="498"/>
    </location>
</feature>
<evidence type="ECO:0000256" key="1">
    <source>
        <dbReference type="ARBA" id="ARBA00004141"/>
    </source>
</evidence>
<evidence type="ECO:0000256" key="3">
    <source>
        <dbReference type="ARBA" id="ARBA00022448"/>
    </source>
</evidence>
<evidence type="ECO:0000259" key="10">
    <source>
        <dbReference type="PROSITE" id="PS50850"/>
    </source>
</evidence>
<feature type="transmembrane region" description="Helical" evidence="9">
    <location>
        <begin position="290"/>
        <end position="316"/>
    </location>
</feature>
<feature type="transmembrane region" description="Helical" evidence="9">
    <location>
        <begin position="85"/>
        <end position="105"/>
    </location>
</feature>
<organism evidence="11 12">
    <name type="scientific">Aspergillus lentulus</name>
    <dbReference type="NCBI Taxonomy" id="293939"/>
    <lineage>
        <taxon>Eukaryota</taxon>
        <taxon>Fungi</taxon>
        <taxon>Dikarya</taxon>
        <taxon>Ascomycota</taxon>
        <taxon>Pezizomycotina</taxon>
        <taxon>Eurotiomycetes</taxon>
        <taxon>Eurotiomycetidae</taxon>
        <taxon>Eurotiales</taxon>
        <taxon>Aspergillaceae</taxon>
        <taxon>Aspergillus</taxon>
        <taxon>Aspergillus subgen. Fumigati</taxon>
    </lineage>
</organism>
<evidence type="ECO:0000256" key="6">
    <source>
        <dbReference type="ARBA" id="ARBA00023136"/>
    </source>
</evidence>
<sequence>MDSDADSTKLSLDGKAEAVHQEHLGDESPDDSIEMTDPGKTVWLIACTVSMGGFLFGYDTGVISAVLVSLGTELGKALSSSEQELITSITSGGALIGAVLAGLTSDKYGRKLGIYVGCALFVVGTVIQAAAYSIAQMTVGRLIVGFGVGNAAMIIPLYIGEMAPARFRGRLIVFDNLCVAFGQFVSYALGAAFTDVTHGWRYMVGIGAIPALMLGAAMPWCPETPRQLISHSRGEEARQVLKRIFPQATDQQVDAKARLIQHSIEEAAVSVSERSLWWQMKQLFTVRENVRALVTACMVMAISQLGGFNTLMYYSATLFSMVGFNKPTAVSMVVGATNFLFGFANFFSIDRFGRRVSLSLVVAAIAFHWIPVNHDLTVVQTQQMSWASILLLVTIIIYVAFFAAGVAPIAWVGTEFLPLEVRALGTMMNTAMTPSGAFGFYAGICFVGWVFVIFCYAEVHNMPLESVREVYTHGFGVKYAKQLQMERKHRERQKSVDA</sequence>
<dbReference type="PANTHER" id="PTHR48020">
    <property type="entry name" value="PROTON MYO-INOSITOL COTRANSPORTER"/>
    <property type="match status" value="1"/>
</dbReference>
<evidence type="ECO:0000256" key="5">
    <source>
        <dbReference type="ARBA" id="ARBA00022989"/>
    </source>
</evidence>
<feature type="transmembrane region" description="Helical" evidence="9">
    <location>
        <begin position="199"/>
        <end position="221"/>
    </location>
</feature>
<comment type="caution">
    <text evidence="11">The sequence shown here is derived from an EMBL/GenBank/DDBJ whole genome shotgun (WGS) entry which is preliminary data.</text>
</comment>
<keyword evidence="12" id="KW-1185">Reference proteome</keyword>
<feature type="transmembrane region" description="Helical" evidence="9">
    <location>
        <begin position="42"/>
        <end position="65"/>
    </location>
</feature>
<feature type="transmembrane region" description="Helical" evidence="9">
    <location>
        <begin position="112"/>
        <end position="135"/>
    </location>
</feature>
<keyword evidence="3 7" id="KW-0813">Transport</keyword>
<dbReference type="InterPro" id="IPR036259">
    <property type="entry name" value="MFS_trans_sf"/>
</dbReference>
<feature type="compositionally biased region" description="Basic and acidic residues" evidence="8">
    <location>
        <begin position="12"/>
        <end position="26"/>
    </location>
</feature>
<feature type="transmembrane region" description="Helical" evidence="9">
    <location>
        <begin position="438"/>
        <end position="459"/>
    </location>
</feature>
<accession>A0ABQ1AZI5</accession>
<feature type="transmembrane region" description="Helical" evidence="9">
    <location>
        <begin position="328"/>
        <end position="349"/>
    </location>
</feature>
<evidence type="ECO:0000313" key="11">
    <source>
        <dbReference type="EMBL" id="GFF90955.1"/>
    </source>
</evidence>
<evidence type="ECO:0000256" key="2">
    <source>
        <dbReference type="ARBA" id="ARBA00010992"/>
    </source>
</evidence>
<dbReference type="InterPro" id="IPR050814">
    <property type="entry name" value="Myo-inositol_Transporter"/>
</dbReference>
<proteinExistence type="inferred from homology"/>
<dbReference type="PRINTS" id="PR00171">
    <property type="entry name" value="SUGRTRNSPORT"/>
</dbReference>
<evidence type="ECO:0000256" key="8">
    <source>
        <dbReference type="SAM" id="MobiDB-lite"/>
    </source>
</evidence>
<dbReference type="EMBL" id="BLKI01000081">
    <property type="protein sequence ID" value="GFF90955.1"/>
    <property type="molecule type" value="Genomic_DNA"/>
</dbReference>
<dbReference type="NCBIfam" id="TIGR00879">
    <property type="entry name" value="SP"/>
    <property type="match status" value="1"/>
</dbReference>
<comment type="similarity">
    <text evidence="2 7">Belongs to the major facilitator superfamily. Sugar transporter (TC 2.A.1.1) family.</text>
</comment>
<dbReference type="InterPro" id="IPR003663">
    <property type="entry name" value="Sugar/inositol_transpt"/>
</dbReference>
<dbReference type="Proteomes" id="UP000465220">
    <property type="component" value="Unassembled WGS sequence"/>
</dbReference>
<gene>
    <name evidence="11" type="ORF">IFM60648_09246</name>
</gene>
<dbReference type="PROSITE" id="PS00217">
    <property type="entry name" value="SUGAR_TRANSPORT_2"/>
    <property type="match status" value="1"/>
</dbReference>
<evidence type="ECO:0000313" key="12">
    <source>
        <dbReference type="Proteomes" id="UP000465220"/>
    </source>
</evidence>
<keyword evidence="5 9" id="KW-1133">Transmembrane helix</keyword>
<protein>
    <submittedName>
        <fullName evidence="11">Myo-inositol transporter 1</fullName>
    </submittedName>
</protein>
<feature type="transmembrane region" description="Helical" evidence="9">
    <location>
        <begin position="141"/>
        <end position="159"/>
    </location>
</feature>
<dbReference type="Pfam" id="PF00083">
    <property type="entry name" value="Sugar_tr"/>
    <property type="match status" value="1"/>
</dbReference>
<name>A0ABQ1AZI5_ASPLE</name>
<dbReference type="Gene3D" id="1.20.1250.20">
    <property type="entry name" value="MFS general substrate transporter like domains"/>
    <property type="match status" value="1"/>
</dbReference>
<reference evidence="11 12" key="1">
    <citation type="submission" date="2020-01" db="EMBL/GenBank/DDBJ databases">
        <title>Draft genome sequence of Aspergillus lentulus IFM 60648.</title>
        <authorList>
            <person name="Takahashi H."/>
            <person name="Yaguchi T."/>
        </authorList>
    </citation>
    <scope>NUCLEOTIDE SEQUENCE [LARGE SCALE GENOMIC DNA]</scope>
    <source>
        <strain evidence="11 12">IFM 60648</strain>
    </source>
</reference>
<dbReference type="SUPFAM" id="SSF103473">
    <property type="entry name" value="MFS general substrate transporter"/>
    <property type="match status" value="1"/>
</dbReference>
<dbReference type="PANTHER" id="PTHR48020:SF22">
    <property type="entry name" value="MAJOR FACILITATOR SUPERFAMILY (MFS) PROFILE DOMAIN-CONTAINING PROTEIN-RELATED"/>
    <property type="match status" value="1"/>
</dbReference>
<dbReference type="InterPro" id="IPR020846">
    <property type="entry name" value="MFS_dom"/>
</dbReference>
<dbReference type="PROSITE" id="PS50850">
    <property type="entry name" value="MFS"/>
    <property type="match status" value="1"/>
</dbReference>
<comment type="subcellular location">
    <subcellularLocation>
        <location evidence="1">Membrane</location>
        <topology evidence="1">Multi-pass membrane protein</topology>
    </subcellularLocation>
</comment>
<feature type="transmembrane region" description="Helical" evidence="9">
    <location>
        <begin position="384"/>
        <end position="417"/>
    </location>
</feature>
<dbReference type="InterPro" id="IPR005828">
    <property type="entry name" value="MFS_sugar_transport-like"/>
</dbReference>
<feature type="region of interest" description="Disordered" evidence="8">
    <location>
        <begin position="1"/>
        <end position="35"/>
    </location>
</feature>